<organism evidence="1 2">
    <name type="scientific">Clostridium scatologenes</name>
    <dbReference type="NCBI Taxonomy" id="1548"/>
    <lineage>
        <taxon>Bacteria</taxon>
        <taxon>Bacillati</taxon>
        <taxon>Bacillota</taxon>
        <taxon>Clostridia</taxon>
        <taxon>Eubacteriales</taxon>
        <taxon>Clostridiaceae</taxon>
        <taxon>Clostridium</taxon>
    </lineage>
</organism>
<gene>
    <name evidence="1" type="ORF">CSCA_0609</name>
</gene>
<name>A0A0E3M6I7_CLOSL</name>
<evidence type="ECO:0000313" key="2">
    <source>
        <dbReference type="Proteomes" id="UP000033115"/>
    </source>
</evidence>
<dbReference type="STRING" id="1548.CSCA_0609"/>
<accession>A0A0E3M6I7</accession>
<proteinExistence type="predicted"/>
<dbReference type="HOGENOM" id="CLU_3307542_0_0_9"/>
<dbReference type="AlphaFoldDB" id="A0A0E3M6I7"/>
<protein>
    <submittedName>
        <fullName evidence="1">Uncharacterized protein</fullName>
    </submittedName>
</protein>
<reference evidence="1 2" key="1">
    <citation type="journal article" date="2015" name="J. Biotechnol.">
        <title>Complete genome sequence of a malodorant-producing acetogen, Clostridium scatologenes ATCC 25775(T).</title>
        <authorList>
            <person name="Zhu Z."/>
            <person name="Guo T."/>
            <person name="Zheng H."/>
            <person name="Song T."/>
            <person name="Ouyang P."/>
            <person name="Xie J."/>
        </authorList>
    </citation>
    <scope>NUCLEOTIDE SEQUENCE [LARGE SCALE GENOMIC DNA]</scope>
    <source>
        <strain evidence="1 2">ATCC 25775</strain>
    </source>
</reference>
<sequence>MKKAPHIGRNILCVELSYDKKLNKLFIHLLRNGESQRLK</sequence>
<dbReference type="Proteomes" id="UP000033115">
    <property type="component" value="Chromosome"/>
</dbReference>
<dbReference type="EMBL" id="CP009933">
    <property type="protein sequence ID" value="AKA67734.1"/>
    <property type="molecule type" value="Genomic_DNA"/>
</dbReference>
<dbReference type="KEGG" id="csq:CSCA_0609"/>
<keyword evidence="2" id="KW-1185">Reference proteome</keyword>
<evidence type="ECO:0000313" key="1">
    <source>
        <dbReference type="EMBL" id="AKA67734.1"/>
    </source>
</evidence>